<dbReference type="RefSeq" id="WP_249242565.1">
    <property type="nucleotide sequence ID" value="NZ_CP096649.1"/>
</dbReference>
<sequence length="490" mass="54000">MDKKKRLFAGVLCLIMIFMATAPILAASDNAKEEVVYASLGSDGEVNSLSIVNIFSKGAKEDYGSYTKVKALNSEADVKMSADKITFTSDKDRFYYQGDMDDKTLPWLISVKYYIDGKEMSTKEIKGKSGEAEIKLSIKENPAMDKEFFEKYTLEVSTKLDTKKFKNISSDKASLANEGEMKLINFIVLPNTGLEASINADVEDFSFEGFSINCLDLKLNIDLESLGLEEKADDLKSASQKLKDASYKINKNTKPLANGARDIKASYDKLEGANRAYIEKSVEVFDGVAKLDAGLEAIDAKSDELKAASKSVEDGLEKIALLAQNDKNMAAAIAMIKESYKAFDAGLNEYVGGVSAAAKSSKMLNAGATAMSAKASELISANSSMTKGMASFTRNLSDYLVASDKITTGFTKLYEEIKSEENKVKDKFVKNDSASTYVKSFASEKNENVRSVQFVLKTEKIEEEVKEEVHEKKVDEKKNVFKKFTELFSK</sequence>
<protein>
    <submittedName>
        <fullName evidence="2">Uncharacterized protein</fullName>
    </submittedName>
</protein>
<evidence type="ECO:0000256" key="1">
    <source>
        <dbReference type="SAM" id="SignalP"/>
    </source>
</evidence>
<keyword evidence="3" id="KW-1185">Reference proteome</keyword>
<dbReference type="AlphaFoldDB" id="A0A9E7DJI0"/>
<evidence type="ECO:0000313" key="2">
    <source>
        <dbReference type="EMBL" id="UQK59046.1"/>
    </source>
</evidence>
<proteinExistence type="predicted"/>
<dbReference type="EMBL" id="CP096649">
    <property type="protein sequence ID" value="UQK59046.1"/>
    <property type="molecule type" value="Genomic_DNA"/>
</dbReference>
<evidence type="ECO:0000313" key="3">
    <source>
        <dbReference type="Proteomes" id="UP000831151"/>
    </source>
</evidence>
<reference evidence="2" key="1">
    <citation type="submission" date="2022-04" db="EMBL/GenBank/DDBJ databases">
        <title>Complete genome sequences of Ezakiella coagulans and Fenollaria massiliensis.</title>
        <authorList>
            <person name="France M.T."/>
            <person name="Clifford J."/>
            <person name="Narina S."/>
            <person name="Rutt L."/>
            <person name="Ravel J."/>
        </authorList>
    </citation>
    <scope>NUCLEOTIDE SEQUENCE</scope>
    <source>
        <strain evidence="2">C0061C2</strain>
    </source>
</reference>
<organism evidence="2 3">
    <name type="scientific">Fenollaria massiliensis</name>
    <dbReference type="NCBI Taxonomy" id="938288"/>
    <lineage>
        <taxon>Bacteria</taxon>
        <taxon>Bacillati</taxon>
        <taxon>Bacillota</taxon>
        <taxon>Clostridia</taxon>
        <taxon>Eubacteriales</taxon>
        <taxon>Fenollaria</taxon>
    </lineage>
</organism>
<feature type="signal peptide" evidence="1">
    <location>
        <begin position="1"/>
        <end position="26"/>
    </location>
</feature>
<keyword evidence="1" id="KW-0732">Signal</keyword>
<accession>A0A9E7DJI0</accession>
<dbReference type="Proteomes" id="UP000831151">
    <property type="component" value="Chromosome"/>
</dbReference>
<feature type="chain" id="PRO_5039088154" evidence="1">
    <location>
        <begin position="27"/>
        <end position="490"/>
    </location>
</feature>
<dbReference type="KEGG" id="fms:M1R53_07340"/>
<gene>
    <name evidence="2" type="ORF">M1R53_07340</name>
</gene>
<name>A0A9E7DJI0_9FIRM</name>